<sequence length="365" mass="38465">MNVRAVLFLGLLLVLLALPDVGADAQSLRSTPDPNVLSYPNVNAEVSSDATPLLMSNSPETPRQSGLLYRDTTQGEARVVAYHANGLGVRARLVVLARNVSAQPVSLTTRRRGTAMTHGPDPLTGQRTLLRYFASRALPSGLLAPGEARLLYTSEPLPLGAVASAMLDVHSTGATRISVVLLASDRPLTPETLDALPVLTRDAHHQRGTFPGANRTLRIVLPGETARVTLGHADDLTLSGQDALSGDQQVLRGHFGVQYTLEVQGAANSQLGISARGGAYRGVLNVEDGARTAALLVGAGAALKDASTPALLWHARSDTLRLTFVPANGSHLPLALLFYRGLAKSGFAAPGPPPGSDDRLHWRVP</sequence>
<evidence type="ECO:0000313" key="2">
    <source>
        <dbReference type="EMBL" id="AFZ67467.1"/>
    </source>
</evidence>
<name>L0A2P1_DEIPD</name>
<feature type="chain" id="PRO_5003938968" evidence="1">
    <location>
        <begin position="23"/>
        <end position="365"/>
    </location>
</feature>
<organism evidence="2 3">
    <name type="scientific">Deinococcus peraridilitoris (strain DSM 19664 / LMG 22246 / CIP 109416 / KR-200)</name>
    <dbReference type="NCBI Taxonomy" id="937777"/>
    <lineage>
        <taxon>Bacteria</taxon>
        <taxon>Thermotogati</taxon>
        <taxon>Deinococcota</taxon>
        <taxon>Deinococci</taxon>
        <taxon>Deinococcales</taxon>
        <taxon>Deinococcaceae</taxon>
        <taxon>Deinococcus</taxon>
    </lineage>
</organism>
<dbReference type="HOGENOM" id="CLU_047950_0_0_0"/>
<dbReference type="AlphaFoldDB" id="L0A2P1"/>
<proteinExistence type="predicted"/>
<protein>
    <submittedName>
        <fullName evidence="2">Uncharacterized protein</fullName>
    </submittedName>
</protein>
<dbReference type="KEGG" id="dpd:Deipe_1964"/>
<accession>L0A2P1</accession>
<feature type="signal peptide" evidence="1">
    <location>
        <begin position="1"/>
        <end position="22"/>
    </location>
</feature>
<dbReference type="eggNOG" id="COG3291">
    <property type="taxonomic scope" value="Bacteria"/>
</dbReference>
<dbReference type="Proteomes" id="UP000010467">
    <property type="component" value="Chromosome"/>
</dbReference>
<evidence type="ECO:0000313" key="3">
    <source>
        <dbReference type="Proteomes" id="UP000010467"/>
    </source>
</evidence>
<evidence type="ECO:0000256" key="1">
    <source>
        <dbReference type="SAM" id="SignalP"/>
    </source>
</evidence>
<dbReference type="PATRIC" id="fig|937777.3.peg.1968"/>
<keyword evidence="1" id="KW-0732">Signal</keyword>
<reference evidence="3" key="1">
    <citation type="submission" date="2012-03" db="EMBL/GenBank/DDBJ databases">
        <title>Complete sequence of chromosome of Deinococcus peraridilitoris DSM 19664.</title>
        <authorList>
            <person name="Lucas S."/>
            <person name="Copeland A."/>
            <person name="Lapidus A."/>
            <person name="Glavina del Rio T."/>
            <person name="Dalin E."/>
            <person name="Tice H."/>
            <person name="Bruce D."/>
            <person name="Goodwin L."/>
            <person name="Pitluck S."/>
            <person name="Peters L."/>
            <person name="Mikhailova N."/>
            <person name="Lu M."/>
            <person name="Kyrpides N."/>
            <person name="Mavromatis K."/>
            <person name="Ivanova N."/>
            <person name="Brettin T."/>
            <person name="Detter J.C."/>
            <person name="Han C."/>
            <person name="Larimer F."/>
            <person name="Land M."/>
            <person name="Hauser L."/>
            <person name="Markowitz V."/>
            <person name="Cheng J.-F."/>
            <person name="Hugenholtz P."/>
            <person name="Woyke T."/>
            <person name="Wu D."/>
            <person name="Pukall R."/>
            <person name="Steenblock K."/>
            <person name="Brambilla E."/>
            <person name="Klenk H.-P."/>
            <person name="Eisen J.A."/>
        </authorList>
    </citation>
    <scope>NUCLEOTIDE SEQUENCE [LARGE SCALE GENOMIC DNA]</scope>
    <source>
        <strain evidence="3">DSM 19664 / LMG 22246 / CIP 109416 / KR-200</strain>
    </source>
</reference>
<gene>
    <name evidence="2" type="ordered locus">Deipe_1964</name>
</gene>
<keyword evidence="3" id="KW-1185">Reference proteome</keyword>
<dbReference type="EMBL" id="CP003382">
    <property type="protein sequence ID" value="AFZ67467.1"/>
    <property type="molecule type" value="Genomic_DNA"/>
</dbReference>
<dbReference type="STRING" id="937777.Deipe_1964"/>